<protein>
    <submittedName>
        <fullName evidence="2">Uncharacterized protein</fullName>
    </submittedName>
</protein>
<reference evidence="2" key="1">
    <citation type="submission" date="2022-11" db="UniProtKB">
        <authorList>
            <consortium name="WormBaseParasite"/>
        </authorList>
    </citation>
    <scope>IDENTIFICATION</scope>
</reference>
<dbReference type="AlphaFoldDB" id="A0A915DXC2"/>
<evidence type="ECO:0000313" key="1">
    <source>
        <dbReference type="Proteomes" id="UP000887574"/>
    </source>
</evidence>
<proteinExistence type="predicted"/>
<dbReference type="Proteomes" id="UP000887574">
    <property type="component" value="Unplaced"/>
</dbReference>
<sequence>MFIFANTQANRREKFDCNARMRIRFKNDISEHPEHLYTIRVCVLIRSSCCNIDAELELMWTELLQAETTNDLD</sequence>
<evidence type="ECO:0000313" key="2">
    <source>
        <dbReference type="WBParaSite" id="jg24669"/>
    </source>
</evidence>
<dbReference type="WBParaSite" id="jg24669">
    <property type="protein sequence ID" value="jg24669"/>
    <property type="gene ID" value="jg24669"/>
</dbReference>
<accession>A0A915DXC2</accession>
<name>A0A915DXC2_9BILA</name>
<keyword evidence="1" id="KW-1185">Reference proteome</keyword>
<organism evidence="1 2">
    <name type="scientific">Ditylenchus dipsaci</name>
    <dbReference type="NCBI Taxonomy" id="166011"/>
    <lineage>
        <taxon>Eukaryota</taxon>
        <taxon>Metazoa</taxon>
        <taxon>Ecdysozoa</taxon>
        <taxon>Nematoda</taxon>
        <taxon>Chromadorea</taxon>
        <taxon>Rhabditida</taxon>
        <taxon>Tylenchina</taxon>
        <taxon>Tylenchomorpha</taxon>
        <taxon>Sphaerularioidea</taxon>
        <taxon>Anguinidae</taxon>
        <taxon>Anguininae</taxon>
        <taxon>Ditylenchus</taxon>
    </lineage>
</organism>